<dbReference type="Gramene" id="LPERR08G17280.1">
    <property type="protein sequence ID" value="LPERR08G17280.1"/>
    <property type="gene ID" value="LPERR08G17280"/>
</dbReference>
<dbReference type="EnsemblPlants" id="LPERR08G17280.1">
    <property type="protein sequence ID" value="LPERR08G17280.1"/>
    <property type="gene ID" value="LPERR08G17280"/>
</dbReference>
<protein>
    <submittedName>
        <fullName evidence="1">Uncharacterized protein</fullName>
    </submittedName>
</protein>
<reference evidence="1 2" key="1">
    <citation type="submission" date="2012-08" db="EMBL/GenBank/DDBJ databases">
        <title>Oryza genome evolution.</title>
        <authorList>
            <person name="Wing R.A."/>
        </authorList>
    </citation>
    <scope>NUCLEOTIDE SEQUENCE</scope>
</reference>
<reference evidence="2" key="2">
    <citation type="submission" date="2013-12" db="EMBL/GenBank/DDBJ databases">
        <authorList>
            <person name="Yu Y."/>
            <person name="Lee S."/>
            <person name="de Baynast K."/>
            <person name="Wissotski M."/>
            <person name="Liu L."/>
            <person name="Talag J."/>
            <person name="Goicoechea J."/>
            <person name="Angelova A."/>
            <person name="Jetty R."/>
            <person name="Kudrna D."/>
            <person name="Golser W."/>
            <person name="Rivera L."/>
            <person name="Zhang J."/>
            <person name="Wing R."/>
        </authorList>
    </citation>
    <scope>NUCLEOTIDE SEQUENCE</scope>
</reference>
<proteinExistence type="predicted"/>
<evidence type="ECO:0000313" key="2">
    <source>
        <dbReference type="Proteomes" id="UP000032180"/>
    </source>
</evidence>
<name>A0A0D9X9R9_9ORYZ</name>
<sequence length="215" mass="24002">MKHVSFKALLYYIYIDLLTPMVSPLTEFFHDLMVAVDTYQLKRSFCVQPSYDFTELKLEYRPGTNFPIGGELSKRISVDQQHECVIDKPMSYGGFLFVPMKLVSRTKKNKSVLFETARYFGSMPRDRLSTIVVDEVHDTRVYAGDSRSLVKISDIGSTYVIDGVVTIVCGFIIVLADDDENPIAVPPSNLGANLGAILDSTDGSDVSFSSILLVY</sequence>
<organism evidence="1 2">
    <name type="scientific">Leersia perrieri</name>
    <dbReference type="NCBI Taxonomy" id="77586"/>
    <lineage>
        <taxon>Eukaryota</taxon>
        <taxon>Viridiplantae</taxon>
        <taxon>Streptophyta</taxon>
        <taxon>Embryophyta</taxon>
        <taxon>Tracheophyta</taxon>
        <taxon>Spermatophyta</taxon>
        <taxon>Magnoliopsida</taxon>
        <taxon>Liliopsida</taxon>
        <taxon>Poales</taxon>
        <taxon>Poaceae</taxon>
        <taxon>BOP clade</taxon>
        <taxon>Oryzoideae</taxon>
        <taxon>Oryzeae</taxon>
        <taxon>Oryzinae</taxon>
        <taxon>Leersia</taxon>
    </lineage>
</organism>
<dbReference type="Proteomes" id="UP000032180">
    <property type="component" value="Chromosome 8"/>
</dbReference>
<evidence type="ECO:0000313" key="1">
    <source>
        <dbReference type="EnsemblPlants" id="LPERR08G17280.1"/>
    </source>
</evidence>
<dbReference type="HOGENOM" id="CLU_1284945_0_0_1"/>
<dbReference type="AlphaFoldDB" id="A0A0D9X9R9"/>
<reference evidence="1" key="3">
    <citation type="submission" date="2015-04" db="UniProtKB">
        <authorList>
            <consortium name="EnsemblPlants"/>
        </authorList>
    </citation>
    <scope>IDENTIFICATION</scope>
</reference>
<keyword evidence="2" id="KW-1185">Reference proteome</keyword>
<accession>A0A0D9X9R9</accession>